<dbReference type="InterPro" id="IPR003593">
    <property type="entry name" value="AAA+_ATPase"/>
</dbReference>
<dbReference type="InterPro" id="IPR027417">
    <property type="entry name" value="P-loop_NTPase"/>
</dbReference>
<dbReference type="Proteomes" id="UP000565455">
    <property type="component" value="Unassembled WGS sequence"/>
</dbReference>
<keyword evidence="5" id="KW-0067">ATP-binding</keyword>
<evidence type="ECO:0000313" key="12">
    <source>
        <dbReference type="EMBL" id="MBA9064803.1"/>
    </source>
</evidence>
<feature type="region of interest" description="Disordered" evidence="8">
    <location>
        <begin position="1"/>
        <end position="26"/>
    </location>
</feature>
<evidence type="ECO:0000256" key="2">
    <source>
        <dbReference type="ARBA" id="ARBA00005417"/>
    </source>
</evidence>
<dbReference type="InterPro" id="IPR047651">
    <property type="entry name" value="ABC2_perm_RbbA"/>
</dbReference>
<dbReference type="Pfam" id="PF00005">
    <property type="entry name" value="ABC_tran"/>
    <property type="match status" value="2"/>
</dbReference>
<feature type="region of interest" description="Disordered" evidence="8">
    <location>
        <begin position="541"/>
        <end position="563"/>
    </location>
</feature>
<dbReference type="SUPFAM" id="SSF52540">
    <property type="entry name" value="P-loop containing nucleoside triphosphate hydrolases"/>
    <property type="match status" value="2"/>
</dbReference>
<evidence type="ECO:0000256" key="6">
    <source>
        <dbReference type="ARBA" id="ARBA00022989"/>
    </source>
</evidence>
<proteinExistence type="inferred from homology"/>
<evidence type="ECO:0000256" key="8">
    <source>
        <dbReference type="SAM" id="MobiDB-lite"/>
    </source>
</evidence>
<comment type="caution">
    <text evidence="12">The sequence shown here is derived from an EMBL/GenBank/DDBJ whole genome shotgun (WGS) entry which is preliminary data.</text>
</comment>
<evidence type="ECO:0000256" key="1">
    <source>
        <dbReference type="ARBA" id="ARBA00004141"/>
    </source>
</evidence>
<reference evidence="12 13" key="1">
    <citation type="submission" date="2020-08" db="EMBL/GenBank/DDBJ databases">
        <title>Genomic Encyclopedia of Type Strains, Phase IV (KMG-IV): sequencing the most valuable type-strain genomes for metagenomic binning, comparative biology and taxonomic classification.</title>
        <authorList>
            <person name="Goeker M."/>
        </authorList>
    </citation>
    <scope>NUCLEOTIDE SEQUENCE [LARGE SCALE GENOMIC DNA]</scope>
    <source>
        <strain evidence="12 13">DSM 5686</strain>
    </source>
</reference>
<sequence length="941" mass="100561">MAGLAPPEPAAGCTGSRADPHGALRRVMGPPDLTVARVEHLTHRYGRTVALDDVTLAIPGGRLVGLIGPDGVGKSSLLAILAGARRLQAGRATVLDGDIAQARHRAAACPRIAYMPQGLGRNLYASLSVRENVDVFGRLFGQEPAERDARIAELLAATGLAPFADRPAGKLSGGMRQKLGLCCALIHDPDLLILDEPTTGVDPLSRRQFWELIGRIRARRPAMSVLVATAYMQEAEAFDWLVAMNDGRVVATGSPEGLRRRTGAAGVEAAFTALLPQADAPPSRAPVPPRAAPGRDRPIITARDLTRRFGAFTAVDRVSFDILPGEIFGFVGSNGCGKTTTMKVLTGLLPPSEGEALLFGQPVAAGGIAARRRVGYMSQAFSLYAELTVRQNLALHARLFRLSPEARRARVAELVAQFDLARHVDQRAEDLPLGIRQRLSLAVAVVHGPELLILDEPTSGVDPPARDRFWALLLDLARRQGVTIFVSTHFMAEAERCDRLALMDSGRVLAIDTPAGLVARCGAATLEDAFVTLLERAGAGGTGAPPQTPAITEARLPPSGPRTDGIIPVSPRRLLACARREALELARDRVRLAFAVLGTTFLMLVFGFGISTDVNSVAFAVLDHDRSHASRAYLEDLRGSRYFVETAPLSGFGDLERRLARGDIAAAIEIPPGFGRDVARGRPTQVAAWIDGARPFFAQTIRGYLSGVHQRYLSDPRRFPAKADPAPQAEIAVRFKYNQDFDSIFAMVPAQIALQLALIPAIMMALAVVREKELGSITNLYVTPLTRLEFLLGKQLPYIGLALVNFALMVLLAQFVFGVPLKGSASVLVVGTLIYVTATTAYGMLVSTFARTQIAALFGTAILTVLPATMFAGMLVPVASLSGLGRILGRLFPMTYYLPVSLGAFTKGLGWADLAGSLAILAVFVPVLTAAACLAMPRQES</sequence>
<evidence type="ECO:0000256" key="4">
    <source>
        <dbReference type="ARBA" id="ARBA00022741"/>
    </source>
</evidence>
<dbReference type="Pfam" id="PF12698">
    <property type="entry name" value="ABC2_membrane_3"/>
    <property type="match status" value="1"/>
</dbReference>
<protein>
    <submittedName>
        <fullName evidence="12">Ribosome-dependent ATPase</fullName>
    </submittedName>
</protein>
<dbReference type="InterPro" id="IPR013525">
    <property type="entry name" value="ABC2_TM"/>
</dbReference>
<feature type="domain" description="ABC transmembrane type-2" evidence="11">
    <location>
        <begin position="707"/>
        <end position="939"/>
    </location>
</feature>
<dbReference type="PROSITE" id="PS00211">
    <property type="entry name" value="ABC_TRANSPORTER_1"/>
    <property type="match status" value="1"/>
</dbReference>
<dbReference type="Gene3D" id="3.40.1710.10">
    <property type="entry name" value="abc type-2 transporter like domain"/>
    <property type="match status" value="1"/>
</dbReference>
<accession>A0ABR6DGA4</accession>
<dbReference type="InterPro" id="IPR017871">
    <property type="entry name" value="ABC_transporter-like_CS"/>
</dbReference>
<comment type="subcellular location">
    <subcellularLocation>
        <location evidence="1">Membrane</location>
        <topology evidence="1">Multi-pass membrane protein</topology>
    </subcellularLocation>
</comment>
<name>A0ABR6DGA4_9HYPH</name>
<comment type="similarity">
    <text evidence="2">Belongs to the ABC transporter superfamily.</text>
</comment>
<evidence type="ECO:0000259" key="11">
    <source>
        <dbReference type="PROSITE" id="PS51012"/>
    </source>
</evidence>
<dbReference type="EMBL" id="JACJIM010000006">
    <property type="protein sequence ID" value="MBA9064803.1"/>
    <property type="molecule type" value="Genomic_DNA"/>
</dbReference>
<feature type="transmembrane region" description="Helical" evidence="9">
    <location>
        <begin position="744"/>
        <end position="769"/>
    </location>
</feature>
<dbReference type="SMART" id="SM00382">
    <property type="entry name" value="AAA"/>
    <property type="match status" value="2"/>
</dbReference>
<keyword evidence="6 9" id="KW-1133">Transmembrane helix</keyword>
<dbReference type="PANTHER" id="PTHR43038">
    <property type="entry name" value="ATP-BINDING CASSETTE, SUB-FAMILY H, MEMBER 1"/>
    <property type="match status" value="1"/>
</dbReference>
<organism evidence="12 13">
    <name type="scientific">Methylobacterium fujisawaense</name>
    <dbReference type="NCBI Taxonomy" id="107400"/>
    <lineage>
        <taxon>Bacteria</taxon>
        <taxon>Pseudomonadati</taxon>
        <taxon>Pseudomonadota</taxon>
        <taxon>Alphaproteobacteria</taxon>
        <taxon>Hyphomicrobiales</taxon>
        <taxon>Methylobacteriaceae</taxon>
        <taxon>Methylobacterium</taxon>
    </lineage>
</organism>
<dbReference type="PROSITE" id="PS51012">
    <property type="entry name" value="ABC_TM2"/>
    <property type="match status" value="1"/>
</dbReference>
<feature type="transmembrane region" description="Helical" evidence="9">
    <location>
        <begin position="823"/>
        <end position="842"/>
    </location>
</feature>
<dbReference type="CDD" id="cd03230">
    <property type="entry name" value="ABC_DR_subfamily_A"/>
    <property type="match status" value="2"/>
</dbReference>
<keyword evidence="13" id="KW-1185">Reference proteome</keyword>
<gene>
    <name evidence="12" type="ORF">GGQ91_004209</name>
</gene>
<dbReference type="InterPro" id="IPR047817">
    <property type="entry name" value="ABC2_TM_bact-type"/>
</dbReference>
<keyword evidence="4" id="KW-0547">Nucleotide-binding</keyword>
<evidence type="ECO:0000256" key="3">
    <source>
        <dbReference type="ARBA" id="ARBA00022692"/>
    </source>
</evidence>
<feature type="domain" description="ABC transporter" evidence="10">
    <location>
        <begin position="36"/>
        <end position="271"/>
    </location>
</feature>
<feature type="domain" description="ABC transporter" evidence="10">
    <location>
        <begin position="300"/>
        <end position="530"/>
    </location>
</feature>
<feature type="transmembrane region" description="Helical" evidence="9">
    <location>
        <begin position="796"/>
        <end position="817"/>
    </location>
</feature>
<evidence type="ECO:0000259" key="10">
    <source>
        <dbReference type="PROSITE" id="PS50893"/>
    </source>
</evidence>
<dbReference type="Gene3D" id="3.40.50.300">
    <property type="entry name" value="P-loop containing nucleotide triphosphate hydrolases"/>
    <property type="match status" value="2"/>
</dbReference>
<dbReference type="PANTHER" id="PTHR43038:SF4">
    <property type="entry name" value="RIBOSOME-ASSOCIATED ATPASE"/>
    <property type="match status" value="1"/>
</dbReference>
<dbReference type="InterPro" id="IPR003439">
    <property type="entry name" value="ABC_transporter-like_ATP-bd"/>
</dbReference>
<keyword evidence="7 9" id="KW-0472">Membrane</keyword>
<evidence type="ECO:0000313" key="13">
    <source>
        <dbReference type="Proteomes" id="UP000565455"/>
    </source>
</evidence>
<feature type="transmembrane region" description="Helical" evidence="9">
    <location>
        <begin position="914"/>
        <end position="936"/>
    </location>
</feature>
<dbReference type="NCBIfam" id="NF033858">
    <property type="entry name" value="ABC2_perm_RbbA"/>
    <property type="match status" value="1"/>
</dbReference>
<dbReference type="PROSITE" id="PS50893">
    <property type="entry name" value="ABC_TRANSPORTER_2"/>
    <property type="match status" value="2"/>
</dbReference>
<keyword evidence="3 9" id="KW-0812">Transmembrane</keyword>
<evidence type="ECO:0000256" key="7">
    <source>
        <dbReference type="ARBA" id="ARBA00023136"/>
    </source>
</evidence>
<evidence type="ECO:0000256" key="5">
    <source>
        <dbReference type="ARBA" id="ARBA00022840"/>
    </source>
</evidence>
<evidence type="ECO:0000256" key="9">
    <source>
        <dbReference type="SAM" id="Phobius"/>
    </source>
</evidence>
<feature type="transmembrane region" description="Helical" evidence="9">
    <location>
        <begin position="854"/>
        <end position="876"/>
    </location>
</feature>